<accession>A0ABW8F0Y5</accession>
<keyword evidence="1" id="KW-1133">Transmembrane helix</keyword>
<keyword evidence="3" id="KW-1185">Reference proteome</keyword>
<evidence type="ECO:0008006" key="4">
    <source>
        <dbReference type="Google" id="ProtNLM"/>
    </source>
</evidence>
<feature type="transmembrane region" description="Helical" evidence="1">
    <location>
        <begin position="84"/>
        <end position="102"/>
    </location>
</feature>
<evidence type="ECO:0000256" key="1">
    <source>
        <dbReference type="SAM" id="Phobius"/>
    </source>
</evidence>
<sequence>MMHFYQWLYTSFLRAWTSRRFESVTFKLWACLLLLTGMVAPFGQHRWCLKGVFEEWKHGWLLFPVTASSSLFMFYQFGTKWAVFSYWLLWTLDAFSVPFLSYRGKT</sequence>
<keyword evidence="1" id="KW-0812">Transmembrane</keyword>
<dbReference type="RefSeq" id="WP_402701318.1">
    <property type="nucleotide sequence ID" value="NZ_JBIUZV010000007.1"/>
</dbReference>
<evidence type="ECO:0000313" key="2">
    <source>
        <dbReference type="EMBL" id="MFJ3046952.1"/>
    </source>
</evidence>
<name>A0ABW8F0Y5_9BURK</name>
<protein>
    <recommendedName>
        <fullName evidence="4">Transmembrane protein</fullName>
    </recommendedName>
</protein>
<dbReference type="Proteomes" id="UP001617427">
    <property type="component" value="Unassembled WGS sequence"/>
</dbReference>
<organism evidence="2 3">
    <name type="scientific">Herbaspirillum chlorophenolicum</name>
    <dbReference type="NCBI Taxonomy" id="211589"/>
    <lineage>
        <taxon>Bacteria</taxon>
        <taxon>Pseudomonadati</taxon>
        <taxon>Pseudomonadota</taxon>
        <taxon>Betaproteobacteria</taxon>
        <taxon>Burkholderiales</taxon>
        <taxon>Oxalobacteraceae</taxon>
        <taxon>Herbaspirillum</taxon>
    </lineage>
</organism>
<feature type="transmembrane region" description="Helical" evidence="1">
    <location>
        <begin position="26"/>
        <end position="47"/>
    </location>
</feature>
<comment type="caution">
    <text evidence="2">The sequence shown here is derived from an EMBL/GenBank/DDBJ whole genome shotgun (WGS) entry which is preliminary data.</text>
</comment>
<dbReference type="EMBL" id="JBIUZV010000007">
    <property type="protein sequence ID" value="MFJ3046952.1"/>
    <property type="molecule type" value="Genomic_DNA"/>
</dbReference>
<keyword evidence="1" id="KW-0472">Membrane</keyword>
<evidence type="ECO:0000313" key="3">
    <source>
        <dbReference type="Proteomes" id="UP001617427"/>
    </source>
</evidence>
<proteinExistence type="predicted"/>
<reference evidence="2 3" key="1">
    <citation type="submission" date="2024-10" db="EMBL/GenBank/DDBJ databases">
        <title>The Natural Products Discovery Center: Release of the First 8490 Sequenced Strains for Exploring Actinobacteria Biosynthetic Diversity.</title>
        <authorList>
            <person name="Kalkreuter E."/>
            <person name="Kautsar S.A."/>
            <person name="Yang D."/>
            <person name="Bader C.D."/>
            <person name="Teijaro C.N."/>
            <person name="Fluegel L."/>
            <person name="Davis C.M."/>
            <person name="Simpson J.R."/>
            <person name="Lauterbach L."/>
            <person name="Steele A.D."/>
            <person name="Gui C."/>
            <person name="Meng S."/>
            <person name="Li G."/>
            <person name="Viehrig K."/>
            <person name="Ye F."/>
            <person name="Su P."/>
            <person name="Kiefer A.F."/>
            <person name="Nichols A."/>
            <person name="Cepeda A.J."/>
            <person name="Yan W."/>
            <person name="Fan B."/>
            <person name="Jiang Y."/>
            <person name="Adhikari A."/>
            <person name="Zheng C.-J."/>
            <person name="Schuster L."/>
            <person name="Cowan T.M."/>
            <person name="Smanski M.J."/>
            <person name="Chevrette M.G."/>
            <person name="De Carvalho L.P.S."/>
            <person name="Shen B."/>
        </authorList>
    </citation>
    <scope>NUCLEOTIDE SEQUENCE [LARGE SCALE GENOMIC DNA]</scope>
    <source>
        <strain evidence="2 3">NPDC087045</strain>
    </source>
</reference>
<gene>
    <name evidence="2" type="ORF">ACIPEN_14065</name>
</gene>